<dbReference type="EMBL" id="MG581355">
    <property type="protein sequence ID" value="AUG84580.1"/>
    <property type="molecule type" value="Genomic_DNA"/>
</dbReference>
<reference evidence="1 2" key="1">
    <citation type="journal article" date="2018" name="Front. Microbiol.">
        <title>Characterization and Genomic Study of Phage vB_EcoS-B2 Infecting Multidrug-Resistant Escherichia coli.</title>
        <authorList>
            <person name="Xu Y."/>
            <person name="Yu X."/>
            <person name="Gu Y."/>
            <person name="Huang X."/>
            <person name="Liu G."/>
            <person name="Liu X."/>
        </authorList>
    </citation>
    <scope>NUCLEOTIDE SEQUENCE [LARGE SCALE GENOMIC DNA]</scope>
</reference>
<dbReference type="PROSITE" id="PS51257">
    <property type="entry name" value="PROKAR_LIPOPROTEIN"/>
    <property type="match status" value="1"/>
</dbReference>
<keyword evidence="2" id="KW-1185">Reference proteome</keyword>
<dbReference type="Proteomes" id="UP000258438">
    <property type="component" value="Segment"/>
</dbReference>
<dbReference type="KEGG" id="vg:79674921"/>
<dbReference type="RefSeq" id="YP_010741378.1">
    <property type="nucleotide sequence ID" value="NC_073069.1"/>
</dbReference>
<protein>
    <recommendedName>
        <fullName evidence="3">Super-infection exclusion protein</fullName>
    </recommendedName>
</protein>
<dbReference type="GeneID" id="79674921"/>
<name>A0A343S151_9CAUD</name>
<sequence>MKTLIMICAVLLSGCADMPSKICDATYMNSGMEYSVPVFGVADFSGHKMLRAGYPFNFQYVSVDHFKSTTCEYAPKGAFYIPSTLIAVSATPVF</sequence>
<organism evidence="1 2">
    <name type="scientific">Escherichia phage B2</name>
    <dbReference type="NCBI Taxonomy" id="2060112"/>
    <lineage>
        <taxon>Viruses</taxon>
        <taxon>Duplodnaviria</taxon>
        <taxon>Heunggongvirae</taxon>
        <taxon>Uroviricota</taxon>
        <taxon>Caudoviricetes</taxon>
        <taxon>Dhillonvirus</taxon>
        <taxon>Dhillonvirus B2</taxon>
    </lineage>
</organism>
<evidence type="ECO:0008006" key="3">
    <source>
        <dbReference type="Google" id="ProtNLM"/>
    </source>
</evidence>
<evidence type="ECO:0000313" key="1">
    <source>
        <dbReference type="EMBL" id="AUG84580.1"/>
    </source>
</evidence>
<accession>A0A343S151</accession>
<proteinExistence type="predicted"/>
<evidence type="ECO:0000313" key="2">
    <source>
        <dbReference type="Proteomes" id="UP000258438"/>
    </source>
</evidence>